<name>A0A078AEW2_STYLE</name>
<protein>
    <submittedName>
        <fullName evidence="1">Uncharacterized protein</fullName>
    </submittedName>
</protein>
<organism evidence="1 2">
    <name type="scientific">Stylonychia lemnae</name>
    <name type="common">Ciliate</name>
    <dbReference type="NCBI Taxonomy" id="5949"/>
    <lineage>
        <taxon>Eukaryota</taxon>
        <taxon>Sar</taxon>
        <taxon>Alveolata</taxon>
        <taxon>Ciliophora</taxon>
        <taxon>Intramacronucleata</taxon>
        <taxon>Spirotrichea</taxon>
        <taxon>Stichotrichia</taxon>
        <taxon>Sporadotrichida</taxon>
        <taxon>Oxytrichidae</taxon>
        <taxon>Stylonychinae</taxon>
        <taxon>Stylonychia</taxon>
    </lineage>
</organism>
<reference evidence="1 2" key="1">
    <citation type="submission" date="2014-06" db="EMBL/GenBank/DDBJ databases">
        <authorList>
            <person name="Swart Estienne"/>
        </authorList>
    </citation>
    <scope>NUCLEOTIDE SEQUENCE [LARGE SCALE GENOMIC DNA]</scope>
    <source>
        <strain evidence="1 2">130c</strain>
    </source>
</reference>
<proteinExistence type="predicted"/>
<dbReference type="EMBL" id="CCKQ01007990">
    <property type="protein sequence ID" value="CDW79428.1"/>
    <property type="molecule type" value="Genomic_DNA"/>
</dbReference>
<evidence type="ECO:0000313" key="1">
    <source>
        <dbReference type="EMBL" id="CDW79428.1"/>
    </source>
</evidence>
<gene>
    <name evidence="1" type="primary">Contig14861.g15828</name>
    <name evidence="1" type="ORF">STYLEM_8416</name>
</gene>
<keyword evidence="2" id="KW-1185">Reference proteome</keyword>
<accession>A0A078AEW2</accession>
<dbReference type="AlphaFoldDB" id="A0A078AEW2"/>
<dbReference type="InParanoid" id="A0A078AEW2"/>
<sequence length="56" mass="6810">MVDQTQTYKQVKPMEAQDIQLDMQYLDEYNQYLQAKQEYLRQNNENILGKQQLRPS</sequence>
<evidence type="ECO:0000313" key="2">
    <source>
        <dbReference type="Proteomes" id="UP000039865"/>
    </source>
</evidence>
<dbReference type="Proteomes" id="UP000039865">
    <property type="component" value="Unassembled WGS sequence"/>
</dbReference>